<proteinExistence type="predicted"/>
<accession>A0AAI9K4H7</accession>
<dbReference type="EMBL" id="BLYL01000005">
    <property type="protein sequence ID" value="GFO94213.1"/>
    <property type="molecule type" value="Genomic_DNA"/>
</dbReference>
<reference evidence="1" key="1">
    <citation type="submission" date="2020-06" db="EMBL/GenBank/DDBJ databases">
        <title>Characterization of fructooligosaccharide metabolism and fructooligosaccharide-degrading enzymes in human commensal butyrate producers.</title>
        <authorList>
            <person name="Tanno H."/>
            <person name="Fujii T."/>
            <person name="Hirano K."/>
            <person name="Maeno S."/>
            <person name="Tonozuka T."/>
            <person name="Sakamoto M."/>
            <person name="Ohkuma M."/>
            <person name="Tochio T."/>
            <person name="Endo A."/>
        </authorList>
    </citation>
    <scope>NUCLEOTIDE SEQUENCE</scope>
    <source>
        <strain evidence="1">JCM 31265</strain>
    </source>
</reference>
<gene>
    <name evidence="1" type="ORF">COEU31_12590</name>
</gene>
<dbReference type="Proteomes" id="UP000660047">
    <property type="component" value="Unassembled WGS sequence"/>
</dbReference>
<dbReference type="RefSeq" id="WP_055223857.1">
    <property type="nucleotide sequence ID" value="NZ_BLYL01000005.1"/>
</dbReference>
<name>A0AAI9K4H7_9FIRM</name>
<evidence type="ECO:0000313" key="2">
    <source>
        <dbReference type="Proteomes" id="UP000660047"/>
    </source>
</evidence>
<comment type="caution">
    <text evidence="1">The sequence shown here is derived from an EMBL/GenBank/DDBJ whole genome shotgun (WGS) entry which is preliminary data.</text>
</comment>
<protein>
    <submittedName>
        <fullName evidence="1">Uncharacterized protein</fullName>
    </submittedName>
</protein>
<organism evidence="1 2">
    <name type="scientific">Coprococcus eutactus</name>
    <dbReference type="NCBI Taxonomy" id="33043"/>
    <lineage>
        <taxon>Bacteria</taxon>
        <taxon>Bacillati</taxon>
        <taxon>Bacillota</taxon>
        <taxon>Clostridia</taxon>
        <taxon>Lachnospirales</taxon>
        <taxon>Lachnospiraceae</taxon>
        <taxon>Coprococcus</taxon>
    </lineage>
</organism>
<evidence type="ECO:0000313" key="1">
    <source>
        <dbReference type="EMBL" id="GFO94213.1"/>
    </source>
</evidence>
<sequence>MSGSLDFYGVDGVMDEMKNILRDKLVYTNRVASLPNFIILLDGGDGQTYITEVITDMLVSNKLRDFNGLDEYVEYKPEGALPYIKWMFSDIEDNAIYGNEYKGVVSIDVSRLVNYQNEYQVEYFLTHLKRVAKHATLILFCDTTLGKKGERLISTLRKTLAKVDVISVEKKSSRDYACIIAQNIIDRGIDIQDKESTVKILENTVARDINSVREAIACSEKLAFGADYSVKPPLLTIKATQKFGNNKEVY</sequence>
<dbReference type="AlphaFoldDB" id="A0AAI9K4H7"/>